<accession>A0A8W8JT47</accession>
<dbReference type="AlphaFoldDB" id="A0A8W8JT47"/>
<dbReference type="Proteomes" id="UP000005408">
    <property type="component" value="Unassembled WGS sequence"/>
</dbReference>
<organism evidence="2 3">
    <name type="scientific">Magallana gigas</name>
    <name type="common">Pacific oyster</name>
    <name type="synonym">Crassostrea gigas</name>
    <dbReference type="NCBI Taxonomy" id="29159"/>
    <lineage>
        <taxon>Eukaryota</taxon>
        <taxon>Metazoa</taxon>
        <taxon>Spiralia</taxon>
        <taxon>Lophotrochozoa</taxon>
        <taxon>Mollusca</taxon>
        <taxon>Bivalvia</taxon>
        <taxon>Autobranchia</taxon>
        <taxon>Pteriomorphia</taxon>
        <taxon>Ostreida</taxon>
        <taxon>Ostreoidea</taxon>
        <taxon>Ostreidae</taxon>
        <taxon>Magallana</taxon>
    </lineage>
</organism>
<sequence>MSEISEETEELLQAEDRISERSSTSTCSKETGKDRRSSEETHKVKPDSDTDESELSSEDDSSSSSGKRKYNDKDVLEKLSVNPLIDSTGADNDPMAGMELDQLTGDSLEPCPAPCTLNSQESEYYQGCINVPGMTLISIRRVSC</sequence>
<dbReference type="EnsemblMetazoa" id="G20386.23">
    <property type="protein sequence ID" value="G20386.23:cds"/>
    <property type="gene ID" value="G20386"/>
</dbReference>
<evidence type="ECO:0000313" key="3">
    <source>
        <dbReference type="Proteomes" id="UP000005408"/>
    </source>
</evidence>
<name>A0A8W8JT47_MAGGI</name>
<feature type="compositionally biased region" description="Acidic residues" evidence="1">
    <location>
        <begin position="1"/>
        <end position="13"/>
    </location>
</feature>
<protein>
    <submittedName>
        <fullName evidence="2">Uncharacterized protein</fullName>
    </submittedName>
</protein>
<proteinExistence type="predicted"/>
<keyword evidence="3" id="KW-1185">Reference proteome</keyword>
<feature type="compositionally biased region" description="Acidic residues" evidence="1">
    <location>
        <begin position="49"/>
        <end position="61"/>
    </location>
</feature>
<evidence type="ECO:0000256" key="1">
    <source>
        <dbReference type="SAM" id="MobiDB-lite"/>
    </source>
</evidence>
<evidence type="ECO:0000313" key="2">
    <source>
        <dbReference type="EnsemblMetazoa" id="G20386.23:cds"/>
    </source>
</evidence>
<feature type="compositionally biased region" description="Basic and acidic residues" evidence="1">
    <location>
        <begin position="30"/>
        <end position="48"/>
    </location>
</feature>
<reference evidence="2" key="1">
    <citation type="submission" date="2022-08" db="UniProtKB">
        <authorList>
            <consortium name="EnsemblMetazoa"/>
        </authorList>
    </citation>
    <scope>IDENTIFICATION</scope>
    <source>
        <strain evidence="2">05x7-T-G4-1.051#20</strain>
    </source>
</reference>
<feature type="region of interest" description="Disordered" evidence="1">
    <location>
        <begin position="1"/>
        <end position="108"/>
    </location>
</feature>